<comment type="similarity">
    <text evidence="4 13">Belongs to the plant globin family.</text>
</comment>
<evidence type="ECO:0000256" key="3">
    <source>
        <dbReference type="ARBA" id="ARBA00004496"/>
    </source>
</evidence>
<keyword evidence="5" id="KW-0963">Cytoplasm</keyword>
<evidence type="ECO:0000256" key="10">
    <source>
        <dbReference type="ARBA" id="ARBA00023242"/>
    </source>
</evidence>
<evidence type="ECO:0000313" key="15">
    <source>
        <dbReference type="EMBL" id="CAF2155701.1"/>
    </source>
</evidence>
<dbReference type="InterPro" id="IPR012292">
    <property type="entry name" value="Globin/Proto"/>
</dbReference>
<evidence type="ECO:0000256" key="4">
    <source>
        <dbReference type="ARBA" id="ARBA00007609"/>
    </source>
</evidence>
<dbReference type="GO" id="GO:0019825">
    <property type="term" value="F:oxygen binding"/>
    <property type="evidence" value="ECO:0007669"/>
    <property type="project" value="InterPro"/>
</dbReference>
<comment type="catalytic activity">
    <reaction evidence="12">
        <text>Fe(III)-heme b-[protein] + nitric oxide + H2O = Fe(II)-heme b-[protein] + nitrite + 2 H(+)</text>
        <dbReference type="Rhea" id="RHEA:77711"/>
        <dbReference type="Rhea" id="RHEA-COMP:18975"/>
        <dbReference type="Rhea" id="RHEA-COMP:18976"/>
        <dbReference type="ChEBI" id="CHEBI:15377"/>
        <dbReference type="ChEBI" id="CHEBI:15378"/>
        <dbReference type="ChEBI" id="CHEBI:16301"/>
        <dbReference type="ChEBI" id="CHEBI:16480"/>
        <dbReference type="ChEBI" id="CHEBI:55376"/>
        <dbReference type="ChEBI" id="CHEBI:60344"/>
    </reaction>
    <physiologicalReaction direction="right-to-left" evidence="12">
        <dbReference type="Rhea" id="RHEA:77713"/>
    </physiologicalReaction>
</comment>
<evidence type="ECO:0000259" key="14">
    <source>
        <dbReference type="PROSITE" id="PS01033"/>
    </source>
</evidence>
<evidence type="ECO:0000256" key="13">
    <source>
        <dbReference type="RuleBase" id="RU000625"/>
    </source>
</evidence>
<evidence type="ECO:0000256" key="8">
    <source>
        <dbReference type="ARBA" id="ARBA00023002"/>
    </source>
</evidence>
<dbReference type="PROSITE" id="PS00208">
    <property type="entry name" value="PLANT_GLOBIN"/>
    <property type="match status" value="1"/>
</dbReference>
<protein>
    <submittedName>
        <fullName evidence="15">(rape) hypothetical protein</fullName>
    </submittedName>
</protein>
<dbReference type="InterPro" id="IPR009050">
    <property type="entry name" value="Globin-like_sf"/>
</dbReference>
<keyword evidence="8" id="KW-0560">Oxidoreductase</keyword>
<dbReference type="InterPro" id="IPR001032">
    <property type="entry name" value="Leghaemoglobin-like"/>
</dbReference>
<keyword evidence="10" id="KW-0539">Nucleus</keyword>
<dbReference type="AlphaFoldDB" id="A0A816Y3F5"/>
<organism evidence="15">
    <name type="scientific">Brassica napus</name>
    <name type="common">Rape</name>
    <dbReference type="NCBI Taxonomy" id="3708"/>
    <lineage>
        <taxon>Eukaryota</taxon>
        <taxon>Viridiplantae</taxon>
        <taxon>Streptophyta</taxon>
        <taxon>Embryophyta</taxon>
        <taxon>Tracheophyta</taxon>
        <taxon>Spermatophyta</taxon>
        <taxon>Magnoliopsida</taxon>
        <taxon>eudicotyledons</taxon>
        <taxon>Gunneridae</taxon>
        <taxon>Pentapetalae</taxon>
        <taxon>rosids</taxon>
        <taxon>malvids</taxon>
        <taxon>Brassicales</taxon>
        <taxon>Brassicaceae</taxon>
        <taxon>Brassiceae</taxon>
        <taxon>Brassica</taxon>
    </lineage>
</organism>
<gene>
    <name evidence="15" type="ORF">DARMORV10_A01P41710.1</name>
</gene>
<dbReference type="GO" id="GO:0005737">
    <property type="term" value="C:cytoplasm"/>
    <property type="evidence" value="ECO:0007669"/>
    <property type="project" value="UniProtKB-SubCell"/>
</dbReference>
<proteinExistence type="inferred from homology"/>
<reference evidence="15" key="1">
    <citation type="submission" date="2021-01" db="EMBL/GenBank/DDBJ databases">
        <authorList>
            <consortium name="Genoscope - CEA"/>
            <person name="William W."/>
        </authorList>
    </citation>
    <scope>NUCLEOTIDE SEQUENCE</scope>
</reference>
<evidence type="ECO:0000256" key="2">
    <source>
        <dbReference type="ARBA" id="ARBA00004123"/>
    </source>
</evidence>
<evidence type="ECO:0000256" key="5">
    <source>
        <dbReference type="ARBA" id="ARBA00022490"/>
    </source>
</evidence>
<dbReference type="InterPro" id="IPR000971">
    <property type="entry name" value="Globin"/>
</dbReference>
<dbReference type="GO" id="GO:0020037">
    <property type="term" value="F:heme binding"/>
    <property type="evidence" value="ECO:0007669"/>
    <property type="project" value="InterPro"/>
</dbReference>
<dbReference type="GO" id="GO:0005634">
    <property type="term" value="C:nucleus"/>
    <property type="evidence" value="ECO:0007669"/>
    <property type="project" value="UniProtKB-SubCell"/>
</dbReference>
<evidence type="ECO:0000256" key="1">
    <source>
        <dbReference type="ARBA" id="ARBA00001970"/>
    </source>
</evidence>
<name>A0A816Y3F5_BRANA</name>
<evidence type="ECO:0000256" key="6">
    <source>
        <dbReference type="ARBA" id="ARBA00022617"/>
    </source>
</evidence>
<dbReference type="CDD" id="cd08923">
    <property type="entry name" value="class1-2_nsHbs_Lbs"/>
    <property type="match status" value="1"/>
</dbReference>
<sequence>MGEIVFTEKQEALVKESWEILKQDIPKYSLHFFSQILEIAPAAKDMFSFLRDTDEVPHNNPKLKAHAVKVFKMTCETAIQLREKGKVVVADTTLQYLGSVHLKSGVLDPHFEVVKEALVRTLKEGLGKKYNEEVEGAWSQAYDHLALAIKAEMKQENSQNPKYHLGIISLYHLGTLTFYSSLFLNKDFEIS</sequence>
<feature type="domain" description="Globin" evidence="14">
    <location>
        <begin position="5"/>
        <end position="154"/>
    </location>
</feature>
<dbReference type="PANTHER" id="PTHR22924">
    <property type="entry name" value="LEGHEMOGLOBIN-RELATED"/>
    <property type="match status" value="1"/>
</dbReference>
<dbReference type="PROSITE" id="PS01033">
    <property type="entry name" value="GLOBIN"/>
    <property type="match status" value="1"/>
</dbReference>
<evidence type="ECO:0000256" key="12">
    <source>
        <dbReference type="ARBA" id="ARBA00048118"/>
    </source>
</evidence>
<accession>A0A816Y3F5</accession>
<evidence type="ECO:0000256" key="7">
    <source>
        <dbReference type="ARBA" id="ARBA00022723"/>
    </source>
</evidence>
<keyword evidence="6 13" id="KW-0349">Heme</keyword>
<keyword evidence="7 13" id="KW-0479">Metal-binding</keyword>
<dbReference type="SUPFAM" id="SSF46458">
    <property type="entry name" value="Globin-like"/>
    <property type="match status" value="1"/>
</dbReference>
<evidence type="ECO:0000256" key="9">
    <source>
        <dbReference type="ARBA" id="ARBA00023004"/>
    </source>
</evidence>
<dbReference type="GO" id="GO:0016491">
    <property type="term" value="F:oxidoreductase activity"/>
    <property type="evidence" value="ECO:0007669"/>
    <property type="project" value="UniProtKB-KW"/>
</dbReference>
<comment type="cofactor">
    <cofactor evidence="1">
        <name>heme b</name>
        <dbReference type="ChEBI" id="CHEBI:60344"/>
    </cofactor>
</comment>
<dbReference type="FunFam" id="1.10.490.10:FF:000008">
    <property type="entry name" value="non-symbiotic hemoglobin 1"/>
    <property type="match status" value="1"/>
</dbReference>
<dbReference type="Gene3D" id="1.10.490.10">
    <property type="entry name" value="Globins"/>
    <property type="match status" value="1"/>
</dbReference>
<dbReference type="EMBL" id="HG994355">
    <property type="protein sequence ID" value="CAF2155701.1"/>
    <property type="molecule type" value="Genomic_DNA"/>
</dbReference>
<dbReference type="PANTHER" id="PTHR22924:SF92">
    <property type="entry name" value="NON-SYMBIOTIC HEMOGLOBIN 2"/>
    <property type="match status" value="1"/>
</dbReference>
<evidence type="ECO:0000256" key="11">
    <source>
        <dbReference type="ARBA" id="ARBA00045248"/>
    </source>
</evidence>
<dbReference type="Proteomes" id="UP001295469">
    <property type="component" value="Chromosome A01"/>
</dbReference>
<keyword evidence="9 13" id="KW-0408">Iron</keyword>
<dbReference type="InterPro" id="IPR019824">
    <property type="entry name" value="Leghaemoglobin_Fe_BS"/>
</dbReference>
<dbReference type="GO" id="GO:0046872">
    <property type="term" value="F:metal ion binding"/>
    <property type="evidence" value="ECO:0007669"/>
    <property type="project" value="UniProtKB-KW"/>
</dbReference>
<comment type="subcellular location">
    <subcellularLocation>
        <location evidence="3">Cytoplasm</location>
    </subcellularLocation>
    <subcellularLocation>
        <location evidence="2">Nucleus</location>
    </subcellularLocation>
</comment>
<dbReference type="Pfam" id="PF00042">
    <property type="entry name" value="Globin"/>
    <property type="match status" value="1"/>
</dbReference>
<dbReference type="PRINTS" id="PR00188">
    <property type="entry name" value="PLANTGLOBIN"/>
</dbReference>
<comment type="function">
    <text evidence="11">Phytoglobin that reduces nitrite to nitric oxide (NO) under anoxic conditions (e.g. during flooding or in waterlogged soil). May not function as an oxygen storage or transport protein. Has an unusually high affinity for O(2) through an hexacoordinate heme iron because of a very low dissociation constant.</text>
</comment>